<reference evidence="3 4" key="1">
    <citation type="submission" date="2017-07" db="EMBL/GenBank/DDBJ databases">
        <title>Recovery of genomes from metagenomes via a dereplication, aggregation, and scoring strategy.</title>
        <authorList>
            <person name="Sieber C.M."/>
            <person name="Probst A.J."/>
            <person name="Sharrar A."/>
            <person name="Thomas B.C."/>
            <person name="Hess M."/>
            <person name="Tringe S.G."/>
            <person name="Banfield J.F."/>
        </authorList>
    </citation>
    <scope>NUCLEOTIDE SEQUENCE [LARGE SCALE GENOMIC DNA]</scope>
    <source>
        <strain evidence="3">JGI_Cruoil_03_51_56</strain>
    </source>
</reference>
<dbReference type="GO" id="GO:0010181">
    <property type="term" value="F:FMN binding"/>
    <property type="evidence" value="ECO:0007669"/>
    <property type="project" value="InterPro"/>
</dbReference>
<keyword evidence="1" id="KW-1133">Transmembrane helix</keyword>
<evidence type="ECO:0000313" key="3">
    <source>
        <dbReference type="EMBL" id="OYD17143.1"/>
    </source>
</evidence>
<evidence type="ECO:0000313" key="4">
    <source>
        <dbReference type="Proteomes" id="UP000215559"/>
    </source>
</evidence>
<protein>
    <recommendedName>
        <fullName evidence="2">FMN-binding domain-containing protein</fullName>
    </recommendedName>
</protein>
<keyword evidence="1" id="KW-0472">Membrane</keyword>
<name>A0A235BXS1_UNCW3</name>
<dbReference type="GO" id="GO:0016020">
    <property type="term" value="C:membrane"/>
    <property type="evidence" value="ECO:0007669"/>
    <property type="project" value="InterPro"/>
</dbReference>
<comment type="caution">
    <text evidence="3">The sequence shown here is derived from an EMBL/GenBank/DDBJ whole genome shotgun (WGS) entry which is preliminary data.</text>
</comment>
<dbReference type="Pfam" id="PF04205">
    <property type="entry name" value="FMN_bind"/>
    <property type="match status" value="1"/>
</dbReference>
<dbReference type="EMBL" id="NOZP01000018">
    <property type="protein sequence ID" value="OYD17143.1"/>
    <property type="molecule type" value="Genomic_DNA"/>
</dbReference>
<dbReference type="AlphaFoldDB" id="A0A235BXS1"/>
<sequence length="186" mass="20423">MSGETWTVAFLVFISLFGFHCGGQNMPKARPKKNAESSRSVSNLSPSDSVVWERVEELFPKVLSIQKSQKPFPHQIIYGPDKTVLGYEVESDSAGTTKEGFSGPVPVRVFLDTAAIPVGIDILENEETPSYLELVRKSDLLFRLLKYQPGQPDTVDAVTLATSSSSAIIKGVTGIIERVSKEILRH</sequence>
<proteinExistence type="predicted"/>
<dbReference type="InterPro" id="IPR007329">
    <property type="entry name" value="FMN-bd"/>
</dbReference>
<organism evidence="3 4">
    <name type="scientific">candidate division WOR-3 bacterium JGI_Cruoil_03_51_56</name>
    <dbReference type="NCBI Taxonomy" id="1973747"/>
    <lineage>
        <taxon>Bacteria</taxon>
        <taxon>Bacteria division WOR-3</taxon>
    </lineage>
</organism>
<evidence type="ECO:0000256" key="1">
    <source>
        <dbReference type="SAM" id="Phobius"/>
    </source>
</evidence>
<dbReference type="Proteomes" id="UP000215559">
    <property type="component" value="Unassembled WGS sequence"/>
</dbReference>
<gene>
    <name evidence="3" type="ORF">CH330_00730</name>
</gene>
<evidence type="ECO:0000259" key="2">
    <source>
        <dbReference type="Pfam" id="PF04205"/>
    </source>
</evidence>
<accession>A0A235BXS1</accession>
<feature type="domain" description="FMN-binding" evidence="2">
    <location>
        <begin position="100"/>
        <end position="173"/>
    </location>
</feature>
<feature type="transmembrane region" description="Helical" evidence="1">
    <location>
        <begin position="6"/>
        <end position="23"/>
    </location>
</feature>
<keyword evidence="1" id="KW-0812">Transmembrane</keyword>